<name>A0A2H0UKD1_9BACT</name>
<evidence type="ECO:0000256" key="1">
    <source>
        <dbReference type="SAM" id="SignalP"/>
    </source>
</evidence>
<evidence type="ECO:0000313" key="3">
    <source>
        <dbReference type="Proteomes" id="UP000229526"/>
    </source>
</evidence>
<accession>A0A2H0UKD1</accession>
<reference evidence="3" key="1">
    <citation type="submission" date="2017-09" db="EMBL/GenBank/DDBJ databases">
        <title>Depth-based differentiation of microbial function through sediment-hosted aquifers and enrichment of novel symbionts in the deep terrestrial subsurface.</title>
        <authorList>
            <person name="Probst A.J."/>
            <person name="Ladd B."/>
            <person name="Jarett J.K."/>
            <person name="Geller-Mcgrath D.E."/>
            <person name="Sieber C.M.K."/>
            <person name="Emerson J.B."/>
            <person name="Anantharaman K."/>
            <person name="Thomas B.C."/>
            <person name="Malmstrom R."/>
            <person name="Stieglmeier M."/>
            <person name="Klingl A."/>
            <person name="Woyke T."/>
            <person name="Ryan C.M."/>
            <person name="Banfield J.F."/>
        </authorList>
    </citation>
    <scope>NUCLEOTIDE SEQUENCE [LARGE SCALE GENOMIC DNA]</scope>
</reference>
<feature type="chain" id="PRO_5013903794" evidence="1">
    <location>
        <begin position="31"/>
        <end position="237"/>
    </location>
</feature>
<gene>
    <name evidence="2" type="ORF">COU11_03340</name>
</gene>
<organism evidence="2 3">
    <name type="scientific">Candidatus Harrisonbacteria bacterium CG10_big_fil_rev_8_21_14_0_10_49_15</name>
    <dbReference type="NCBI Taxonomy" id="1974587"/>
    <lineage>
        <taxon>Bacteria</taxon>
        <taxon>Candidatus Harrisoniibacteriota</taxon>
    </lineage>
</organism>
<feature type="signal peptide" evidence="1">
    <location>
        <begin position="1"/>
        <end position="30"/>
    </location>
</feature>
<dbReference type="EMBL" id="PFBD01000023">
    <property type="protein sequence ID" value="PIR86862.1"/>
    <property type="molecule type" value="Genomic_DNA"/>
</dbReference>
<keyword evidence="1" id="KW-0732">Signal</keyword>
<comment type="caution">
    <text evidence="2">The sequence shown here is derived from an EMBL/GenBank/DDBJ whole genome shotgun (WGS) entry which is preliminary data.</text>
</comment>
<proteinExistence type="predicted"/>
<evidence type="ECO:0000313" key="2">
    <source>
        <dbReference type="EMBL" id="PIR86862.1"/>
    </source>
</evidence>
<sequence>MTECAKKNTYLAMLFVGFALLLYLPGSAAAQTESDAEADILGIISWQADSYAPADYHGKVLPGRTSTINLVFELLVDGRPATDLDQTSIRWLVNNRPLQGGLGMRVATLEARDYSAGLVTVRVLIEDYAGKRVETTVRIPIMEPRVVVNAPYASNNVFGESVHVSARPFFFSVRSLAGLLFEWEVNNEAVLSGNGVHKLAFDPVDALVGQKATISVRVRDRANVLASSRDTIKLILR</sequence>
<dbReference type="Proteomes" id="UP000229526">
    <property type="component" value="Unassembled WGS sequence"/>
</dbReference>
<dbReference type="AlphaFoldDB" id="A0A2H0UKD1"/>
<protein>
    <submittedName>
        <fullName evidence="2">Uncharacterized protein</fullName>
    </submittedName>
</protein>